<reference evidence="2" key="1">
    <citation type="submission" date="2019-04" db="EMBL/GenBank/DDBJ databases">
        <title>Complete genome sequence of Sphingomonas sp. W1-2-3.</title>
        <authorList>
            <person name="Im W.T."/>
        </authorList>
    </citation>
    <scope>NUCLEOTIDE SEQUENCE [LARGE SCALE GENOMIC DNA]</scope>
    <source>
        <strain evidence="2">W1-2-3</strain>
    </source>
</reference>
<dbReference type="InterPro" id="IPR036890">
    <property type="entry name" value="HATPase_C_sf"/>
</dbReference>
<dbReference type="SUPFAM" id="SSF55874">
    <property type="entry name" value="ATPase domain of HSP90 chaperone/DNA topoisomerase II/histidine kinase"/>
    <property type="match status" value="1"/>
</dbReference>
<dbReference type="CDD" id="cd16936">
    <property type="entry name" value="HATPase_RsbW-like"/>
    <property type="match status" value="1"/>
</dbReference>
<proteinExistence type="predicted"/>
<dbReference type="Gene3D" id="3.30.565.10">
    <property type="entry name" value="Histidine kinase-like ATPase, C-terminal domain"/>
    <property type="match status" value="1"/>
</dbReference>
<dbReference type="GO" id="GO:0005524">
    <property type="term" value="F:ATP binding"/>
    <property type="evidence" value="ECO:0007669"/>
    <property type="project" value="UniProtKB-KW"/>
</dbReference>
<dbReference type="AlphaFoldDB" id="A0A4D7C9D3"/>
<dbReference type="Proteomes" id="UP000298714">
    <property type="component" value="Chromosome"/>
</dbReference>
<keyword evidence="1" id="KW-0547">Nucleotide-binding</keyword>
<sequence length="184" mass="20648">MRSMRCCGPLTPPARWSGNFSKKSPCGHRRSATSAPGIRNSNLFEARNLSTMLSLACPDPRSAALGLFEILINSIEHGILRIGYDRKTELLASGDYLAHVEKMIKAHPRPDDIVVVRFNRMEDRLVFHVIDPGPGFNPKPYMEFSPERTLDTHGRGIAMARFTSFDTLEYIGNGNEVRCEIFLP</sequence>
<keyword evidence="1" id="KW-0067">ATP-binding</keyword>
<dbReference type="KEGG" id="hgn:E6W36_07855"/>
<evidence type="ECO:0000313" key="2">
    <source>
        <dbReference type="Proteomes" id="UP000298714"/>
    </source>
</evidence>
<accession>A0A4D7C9D3</accession>
<evidence type="ECO:0000313" key="1">
    <source>
        <dbReference type="EMBL" id="QCI79487.1"/>
    </source>
</evidence>
<keyword evidence="2" id="KW-1185">Reference proteome</keyword>
<dbReference type="EMBL" id="CP039704">
    <property type="protein sequence ID" value="QCI79487.1"/>
    <property type="molecule type" value="Genomic_DNA"/>
</dbReference>
<protein>
    <submittedName>
        <fullName evidence="1">ATP-binding protein</fullName>
    </submittedName>
</protein>
<name>A0A4D7C9D3_9SPHN</name>
<gene>
    <name evidence="1" type="ORF">E6W36_07855</name>
</gene>
<organism evidence="1 2">
    <name type="scientific">Hankyongella ginsenosidimutans</name>
    <dbReference type="NCBI Taxonomy" id="1763828"/>
    <lineage>
        <taxon>Bacteria</taxon>
        <taxon>Pseudomonadati</taxon>
        <taxon>Pseudomonadota</taxon>
        <taxon>Alphaproteobacteria</taxon>
        <taxon>Sphingomonadales</taxon>
        <taxon>Sphingomonadaceae</taxon>
        <taxon>Hankyongella</taxon>
    </lineage>
</organism>